<feature type="transmembrane region" description="Helical" evidence="1">
    <location>
        <begin position="92"/>
        <end position="117"/>
    </location>
</feature>
<evidence type="ECO:0000313" key="3">
    <source>
        <dbReference type="Proteomes" id="UP001213000"/>
    </source>
</evidence>
<keyword evidence="1" id="KW-0472">Membrane</keyword>
<protein>
    <submittedName>
        <fullName evidence="2">Uncharacterized protein</fullName>
    </submittedName>
</protein>
<dbReference type="EMBL" id="JANIEX010000312">
    <property type="protein sequence ID" value="KAJ3569006.1"/>
    <property type="molecule type" value="Genomic_DNA"/>
</dbReference>
<gene>
    <name evidence="2" type="ORF">NP233_g5337</name>
</gene>
<reference evidence="2" key="1">
    <citation type="submission" date="2022-07" db="EMBL/GenBank/DDBJ databases">
        <title>Genome Sequence of Leucocoprinus birnbaumii.</title>
        <authorList>
            <person name="Buettner E."/>
        </authorList>
    </citation>
    <scope>NUCLEOTIDE SEQUENCE</scope>
    <source>
        <strain evidence="2">VT141</strain>
    </source>
</reference>
<feature type="transmembrane region" description="Helical" evidence="1">
    <location>
        <begin position="204"/>
        <end position="226"/>
    </location>
</feature>
<sequence>MLLVLLFGDEYRFIWKQQKTSSIIFFLCMYVVSTYNFASQRHCTMTLNVWSIQLPEYSCGSDCRDGVLHLAYANLYRPSYSQGHMPSRKIRFAFWSFFTLAILSMVVILSLGLGVLVPQVPLNNSSDHTARSCHYDRAPQVISAVWIPPMVFNCIIVGLTWWERRSYRVRQDGVSSHVIEAALASSRTMELFDALIGMAAKYSFYMLVLHAITLSLWFAAPVSSYIPTITRLIRLSPGTLDWYSPSVVHSYLIRPRNESYPGVPTVCKFTIVAIIVAIA</sequence>
<feature type="transmembrane region" description="Helical" evidence="1">
    <location>
        <begin position="20"/>
        <end position="38"/>
    </location>
</feature>
<feature type="transmembrane region" description="Helical" evidence="1">
    <location>
        <begin position="141"/>
        <end position="162"/>
    </location>
</feature>
<keyword evidence="1" id="KW-0812">Transmembrane</keyword>
<dbReference type="Proteomes" id="UP001213000">
    <property type="component" value="Unassembled WGS sequence"/>
</dbReference>
<keyword evidence="1" id="KW-1133">Transmembrane helix</keyword>
<accession>A0AAD5VT17</accession>
<keyword evidence="3" id="KW-1185">Reference proteome</keyword>
<comment type="caution">
    <text evidence="2">The sequence shown here is derived from an EMBL/GenBank/DDBJ whole genome shotgun (WGS) entry which is preliminary data.</text>
</comment>
<organism evidence="2 3">
    <name type="scientific">Leucocoprinus birnbaumii</name>
    <dbReference type="NCBI Taxonomy" id="56174"/>
    <lineage>
        <taxon>Eukaryota</taxon>
        <taxon>Fungi</taxon>
        <taxon>Dikarya</taxon>
        <taxon>Basidiomycota</taxon>
        <taxon>Agaricomycotina</taxon>
        <taxon>Agaricomycetes</taxon>
        <taxon>Agaricomycetidae</taxon>
        <taxon>Agaricales</taxon>
        <taxon>Agaricineae</taxon>
        <taxon>Agaricaceae</taxon>
        <taxon>Leucocoprinus</taxon>
    </lineage>
</organism>
<dbReference type="AlphaFoldDB" id="A0AAD5VT17"/>
<evidence type="ECO:0000256" key="1">
    <source>
        <dbReference type="SAM" id="Phobius"/>
    </source>
</evidence>
<name>A0AAD5VT17_9AGAR</name>
<evidence type="ECO:0000313" key="2">
    <source>
        <dbReference type="EMBL" id="KAJ3569006.1"/>
    </source>
</evidence>
<proteinExistence type="predicted"/>